<evidence type="ECO:0000313" key="6">
    <source>
        <dbReference type="EMBL" id="AEN16253.1"/>
    </source>
</evidence>
<feature type="transmembrane region" description="Helical" evidence="5">
    <location>
        <begin position="263"/>
        <end position="282"/>
    </location>
</feature>
<feature type="transmembrane region" description="Helical" evidence="5">
    <location>
        <begin position="89"/>
        <end position="107"/>
    </location>
</feature>
<organism evidence="6 7">
    <name type="scientific">Helicobacter pylori SNT49</name>
    <dbReference type="NCBI Taxonomy" id="1055530"/>
    <lineage>
        <taxon>Bacteria</taxon>
        <taxon>Pseudomonadati</taxon>
        <taxon>Campylobacterota</taxon>
        <taxon>Epsilonproteobacteria</taxon>
        <taxon>Campylobacterales</taxon>
        <taxon>Helicobacteraceae</taxon>
        <taxon>Helicobacter</taxon>
    </lineage>
</organism>
<evidence type="ECO:0000256" key="5">
    <source>
        <dbReference type="SAM" id="Phobius"/>
    </source>
</evidence>
<keyword evidence="3 5" id="KW-1133">Transmembrane helix</keyword>
<dbReference type="PATRIC" id="fig|1055530.4.peg.72"/>
<evidence type="ECO:0000256" key="2">
    <source>
        <dbReference type="ARBA" id="ARBA00022692"/>
    </source>
</evidence>
<reference evidence="6 7" key="1">
    <citation type="submission" date="2011-08" db="EMBL/GenBank/DDBJ databases">
        <authorList>
            <person name="Kersulyte D."/>
            <person name="Choudhury A."/>
            <person name="Mukhopadhyay A.K."/>
            <person name="Nair G.B."/>
            <person name="Berg D.E."/>
        </authorList>
    </citation>
    <scope>NUCLEOTIDE SEQUENCE [LARGE SCALE GENOMIC DNA]</scope>
    <source>
        <strain evidence="7">SNT49</strain>
    </source>
</reference>
<dbReference type="InterPro" id="IPR007688">
    <property type="entry name" value="Conjugal_tfr_TrbL/VirB6"/>
</dbReference>
<comment type="subcellular location">
    <subcellularLocation>
        <location evidence="1">Membrane</location>
        <topology evidence="1">Multi-pass membrane protein</topology>
    </subcellularLocation>
</comment>
<dbReference type="AlphaFoldDB" id="G2MCX5"/>
<feature type="transmembrane region" description="Helical" evidence="5">
    <location>
        <begin position="218"/>
        <end position="243"/>
    </location>
</feature>
<keyword evidence="2 5" id="KW-0812">Transmembrane</keyword>
<evidence type="ECO:0000256" key="4">
    <source>
        <dbReference type="ARBA" id="ARBA00023136"/>
    </source>
</evidence>
<dbReference type="GO" id="GO:0016020">
    <property type="term" value="C:membrane"/>
    <property type="evidence" value="ECO:0007669"/>
    <property type="project" value="UniProtKB-SubCell"/>
</dbReference>
<dbReference type="GO" id="GO:0030255">
    <property type="term" value="P:protein secretion by the type IV secretion system"/>
    <property type="evidence" value="ECO:0007669"/>
    <property type="project" value="InterPro"/>
</dbReference>
<dbReference type="RefSeq" id="WP_001146461.1">
    <property type="nucleotide sequence ID" value="NC_017376.1"/>
</dbReference>
<proteinExistence type="predicted"/>
<dbReference type="EMBL" id="CP002983">
    <property type="protein sequence ID" value="AEN16253.1"/>
    <property type="molecule type" value="Genomic_DNA"/>
</dbReference>
<evidence type="ECO:0000256" key="3">
    <source>
        <dbReference type="ARBA" id="ARBA00022989"/>
    </source>
</evidence>
<evidence type="ECO:0000256" key="1">
    <source>
        <dbReference type="ARBA" id="ARBA00004141"/>
    </source>
</evidence>
<feature type="transmembrane region" description="Helical" evidence="5">
    <location>
        <begin position="288"/>
        <end position="305"/>
    </location>
</feature>
<dbReference type="HOGENOM" id="CLU_057673_0_0_7"/>
<evidence type="ECO:0008006" key="8">
    <source>
        <dbReference type="Google" id="ProtNLM"/>
    </source>
</evidence>
<keyword evidence="4 5" id="KW-0472">Membrane</keyword>
<accession>G2MCX5</accession>
<dbReference type="KEGG" id="hen:HPSNT_00330"/>
<dbReference type="Proteomes" id="UP000008534">
    <property type="component" value="Chromosome"/>
</dbReference>
<feature type="transmembrane region" description="Helical" evidence="5">
    <location>
        <begin position="194"/>
        <end position="212"/>
    </location>
</feature>
<gene>
    <name evidence="6" type="ORF">HPSNT_00330</name>
</gene>
<name>G2MCX5_HELPX</name>
<protein>
    <recommendedName>
        <fullName evidence="8">TrbL/VirB6 plasmid conjugal transfer family protein</fullName>
    </recommendedName>
</protein>
<evidence type="ECO:0000313" key="7">
    <source>
        <dbReference type="Proteomes" id="UP000008534"/>
    </source>
</evidence>
<dbReference type="Pfam" id="PF04610">
    <property type="entry name" value="TrbL"/>
    <property type="match status" value="1"/>
</dbReference>
<sequence length="401" mass="44598">MPYLFWSGISLAIGIISSFFIPADNLDVAADGLYSSIIGVFQNFTNEFKDKYNNIAKTIAPAMVSIGTILIFAYSVKKYKNNDFFEIKTFTQFAFFLALLSLMHFALNSPKKFHSYVEFFVEAPAVILNNAIEETTKTFYKKAQQQSNQSQNKTNQSFISFNGNIQGIIKNQTKQLFAFYESFRENNAGFSKPFVFIMQSLSFVAIVFFQILLIFKTIYLICIIFIEKTFYLLCFIFMIPCLFFKQTQGFFFSYIKKVFSLTFYAPLVFLFAMLNSIGLELFNPTQNIIETIGIIIISAITSALISNIPNIINTIFGTQGGSVDLANFLKAGSQSFLSFASNIGSAVSGGVKGASVGTGNFLVKTEGAIGNAVNNIKNRASQPENIRTSVGFVNVGSKATR</sequence>
<feature type="transmembrane region" description="Helical" evidence="5">
    <location>
        <begin position="6"/>
        <end position="23"/>
    </location>
</feature>
<feature type="transmembrane region" description="Helical" evidence="5">
    <location>
        <begin position="59"/>
        <end position="77"/>
    </location>
</feature>